<dbReference type="InterPro" id="IPR000524">
    <property type="entry name" value="Tscrpt_reg_HTH_GntR"/>
</dbReference>
<reference evidence="11" key="2">
    <citation type="submission" date="2021-04" db="EMBL/GenBank/DDBJ databases">
        <title>Brevibacillus composti FJAT-54423, complete genome.</title>
        <authorList>
            <person name="Tang R."/>
        </authorList>
    </citation>
    <scope>NUCLEOTIDE SEQUENCE</scope>
    <source>
        <strain evidence="11">FJAT-54424</strain>
    </source>
</reference>
<evidence type="ECO:0000256" key="5">
    <source>
        <dbReference type="ARBA" id="ARBA00022898"/>
    </source>
</evidence>
<dbReference type="SMART" id="SM00345">
    <property type="entry name" value="HTH_GNTR"/>
    <property type="match status" value="1"/>
</dbReference>
<dbReference type="InterPro" id="IPR036390">
    <property type="entry name" value="WH_DNA-bd_sf"/>
</dbReference>
<dbReference type="SUPFAM" id="SSF53383">
    <property type="entry name" value="PLP-dependent transferases"/>
    <property type="match status" value="1"/>
</dbReference>
<keyword evidence="6" id="KW-0805">Transcription regulation</keyword>
<dbReference type="AlphaFoldDB" id="A0A7T5EJU8"/>
<dbReference type="FunFam" id="3.40.640.10:FF:000023">
    <property type="entry name" value="Transcriptional regulator, GntR family"/>
    <property type="match status" value="1"/>
</dbReference>
<evidence type="ECO:0000313" key="11">
    <source>
        <dbReference type="EMBL" id="QUO41044.1"/>
    </source>
</evidence>
<evidence type="ECO:0000256" key="2">
    <source>
        <dbReference type="ARBA" id="ARBA00005384"/>
    </source>
</evidence>
<dbReference type="GO" id="GO:0008483">
    <property type="term" value="F:transaminase activity"/>
    <property type="evidence" value="ECO:0007669"/>
    <property type="project" value="UniProtKB-KW"/>
</dbReference>
<keyword evidence="4 10" id="KW-0808">Transferase</keyword>
<dbReference type="PANTHER" id="PTHR46577">
    <property type="entry name" value="HTH-TYPE TRANSCRIPTIONAL REGULATORY PROTEIN GABR"/>
    <property type="match status" value="1"/>
</dbReference>
<organism evidence="10 12">
    <name type="scientific">Brevibacillus composti</name>
    <dbReference type="NCBI Taxonomy" id="2796470"/>
    <lineage>
        <taxon>Bacteria</taxon>
        <taxon>Bacillati</taxon>
        <taxon>Bacillota</taxon>
        <taxon>Bacilli</taxon>
        <taxon>Bacillales</taxon>
        <taxon>Paenibacillaceae</taxon>
        <taxon>Brevibacillus</taxon>
    </lineage>
</organism>
<dbReference type="CDD" id="cd07377">
    <property type="entry name" value="WHTH_GntR"/>
    <property type="match status" value="1"/>
</dbReference>
<proteinExistence type="inferred from homology"/>
<evidence type="ECO:0000256" key="4">
    <source>
        <dbReference type="ARBA" id="ARBA00022679"/>
    </source>
</evidence>
<dbReference type="KEGG" id="bcop:JD108_19195"/>
<comment type="similarity">
    <text evidence="2">In the C-terminal section; belongs to the class-I pyridoxal-phosphate-dependent aminotransferase family.</text>
</comment>
<dbReference type="PANTHER" id="PTHR46577:SF2">
    <property type="entry name" value="TRANSCRIPTIONAL REGULATORY PROTEIN"/>
    <property type="match status" value="1"/>
</dbReference>
<evidence type="ECO:0000256" key="6">
    <source>
        <dbReference type="ARBA" id="ARBA00023015"/>
    </source>
</evidence>
<evidence type="ECO:0000256" key="3">
    <source>
        <dbReference type="ARBA" id="ARBA00022576"/>
    </source>
</evidence>
<evidence type="ECO:0000256" key="8">
    <source>
        <dbReference type="ARBA" id="ARBA00023163"/>
    </source>
</evidence>
<keyword evidence="7" id="KW-0238">DNA-binding</keyword>
<dbReference type="Proteomes" id="UP000677234">
    <property type="component" value="Chromosome"/>
</dbReference>
<name>A0A7T5EJU8_9BACL</name>
<dbReference type="Proteomes" id="UP000595847">
    <property type="component" value="Chromosome"/>
</dbReference>
<evidence type="ECO:0000313" key="13">
    <source>
        <dbReference type="Proteomes" id="UP000677234"/>
    </source>
</evidence>
<dbReference type="CDD" id="cd00609">
    <property type="entry name" value="AAT_like"/>
    <property type="match status" value="1"/>
</dbReference>
<dbReference type="InterPro" id="IPR015424">
    <property type="entry name" value="PyrdxlP-dep_Trfase"/>
</dbReference>
<keyword evidence="3 10" id="KW-0032">Aminotransferase</keyword>
<reference evidence="10 12" key="1">
    <citation type="submission" date="2020-12" db="EMBL/GenBank/DDBJ databases">
        <title>strain FJAT-54423T represents a novel species of the genus Brevibacillus.</title>
        <authorList>
            <person name="Tang R."/>
        </authorList>
    </citation>
    <scope>NUCLEOTIDE SEQUENCE [LARGE SCALE GENOMIC DNA]</scope>
    <source>
        <strain evidence="10 12">FJAT-54423</strain>
    </source>
</reference>
<dbReference type="InterPro" id="IPR015421">
    <property type="entry name" value="PyrdxlP-dep_Trfase_major"/>
</dbReference>
<dbReference type="GO" id="GO:0003677">
    <property type="term" value="F:DNA binding"/>
    <property type="evidence" value="ECO:0007669"/>
    <property type="project" value="UniProtKB-KW"/>
</dbReference>
<evidence type="ECO:0000313" key="10">
    <source>
        <dbReference type="EMBL" id="QQE73960.1"/>
    </source>
</evidence>
<dbReference type="InterPro" id="IPR051446">
    <property type="entry name" value="HTH_trans_reg/aminotransferase"/>
</dbReference>
<sequence length="489" mass="55136">MPVWNEPKRRRPALYKQIAQDLERRISSGEFPPGSKLPSERTLAKEWNVNRSTVVSAYEELRALGLIERMQGSGSRVSSDIWGLARHRLPNWPKLVENGAFLPNAPLLRHIRKETLDHDLIDFASGELSPDLFPAASFRRILSEQPFDWQLGYDHPQGSPELRAIIAEHVRQERGINATPSSILITSGAQQALYLVIQCLLKPGDAVAIEDPSYCYSLRSFRSAGLKLCYLPVDRDGINPDDILALHREHRLKMVFLNPHFQNPTGATLSPARKQRVLELSAELGIPVIEDDPYSMTAFSGTPVPTLKSLDRNGTVLYISSLTKIIASGLRIGWVIGPQTVIERLADAKQQVDFGHSIFPQWVAHQFLRSPDYEGHMDHLRAALHARRERFVKALREKLGNEVELFLPEGGIHLWCRFRNELDGNAVLTEAIRRGVVFVPGNVLGTDKHAIRFTFGRAEEKSIEEGIQRFAEAYREAVQNFSRTSDPLC</sequence>
<evidence type="ECO:0000256" key="1">
    <source>
        <dbReference type="ARBA" id="ARBA00001933"/>
    </source>
</evidence>
<dbReference type="Pfam" id="PF00155">
    <property type="entry name" value="Aminotran_1_2"/>
    <property type="match status" value="1"/>
</dbReference>
<evidence type="ECO:0000313" key="12">
    <source>
        <dbReference type="Proteomes" id="UP000595847"/>
    </source>
</evidence>
<dbReference type="PRINTS" id="PR00035">
    <property type="entry name" value="HTHGNTR"/>
</dbReference>
<dbReference type="EMBL" id="CP066308">
    <property type="protein sequence ID" value="QQE73960.1"/>
    <property type="molecule type" value="Genomic_DNA"/>
</dbReference>
<dbReference type="RefSeq" id="WP_198827556.1">
    <property type="nucleotide sequence ID" value="NZ_CP066308.1"/>
</dbReference>
<accession>A0A7T5EJU8</accession>
<dbReference type="GO" id="GO:0030170">
    <property type="term" value="F:pyridoxal phosphate binding"/>
    <property type="evidence" value="ECO:0007669"/>
    <property type="project" value="InterPro"/>
</dbReference>
<dbReference type="Gene3D" id="1.10.10.10">
    <property type="entry name" value="Winged helix-like DNA-binding domain superfamily/Winged helix DNA-binding domain"/>
    <property type="match status" value="1"/>
</dbReference>
<evidence type="ECO:0000259" key="9">
    <source>
        <dbReference type="PROSITE" id="PS50949"/>
    </source>
</evidence>
<keyword evidence="13" id="KW-1185">Reference proteome</keyword>
<gene>
    <name evidence="10" type="ORF">JD108_19195</name>
    <name evidence="11" type="ORF">KDJ56_19130</name>
</gene>
<comment type="cofactor">
    <cofactor evidence="1">
        <name>pyridoxal 5'-phosphate</name>
        <dbReference type="ChEBI" id="CHEBI:597326"/>
    </cofactor>
</comment>
<dbReference type="PROSITE" id="PS50949">
    <property type="entry name" value="HTH_GNTR"/>
    <property type="match status" value="1"/>
</dbReference>
<feature type="domain" description="HTH gntR-type" evidence="9">
    <location>
        <begin position="12"/>
        <end position="80"/>
    </location>
</feature>
<dbReference type="GO" id="GO:0003700">
    <property type="term" value="F:DNA-binding transcription factor activity"/>
    <property type="evidence" value="ECO:0007669"/>
    <property type="project" value="InterPro"/>
</dbReference>
<dbReference type="InterPro" id="IPR036388">
    <property type="entry name" value="WH-like_DNA-bd_sf"/>
</dbReference>
<dbReference type="Gene3D" id="3.40.640.10">
    <property type="entry name" value="Type I PLP-dependent aspartate aminotransferase-like (Major domain)"/>
    <property type="match status" value="1"/>
</dbReference>
<keyword evidence="8" id="KW-0804">Transcription</keyword>
<dbReference type="SUPFAM" id="SSF46785">
    <property type="entry name" value="Winged helix' DNA-binding domain"/>
    <property type="match status" value="1"/>
</dbReference>
<dbReference type="EMBL" id="CP073708">
    <property type="protein sequence ID" value="QUO41044.1"/>
    <property type="molecule type" value="Genomic_DNA"/>
</dbReference>
<dbReference type="Pfam" id="PF00392">
    <property type="entry name" value="GntR"/>
    <property type="match status" value="1"/>
</dbReference>
<dbReference type="FunFam" id="1.10.10.10:FF:000079">
    <property type="entry name" value="GntR family transcriptional regulator"/>
    <property type="match status" value="1"/>
</dbReference>
<keyword evidence="5" id="KW-0663">Pyridoxal phosphate</keyword>
<protein>
    <submittedName>
        <fullName evidence="10">PLP-dependent aminotransferase family protein</fullName>
    </submittedName>
</protein>
<dbReference type="InterPro" id="IPR004839">
    <property type="entry name" value="Aminotransferase_I/II_large"/>
</dbReference>
<evidence type="ECO:0000256" key="7">
    <source>
        <dbReference type="ARBA" id="ARBA00023125"/>
    </source>
</evidence>